<dbReference type="EMBL" id="BDFE01000020">
    <property type="protein sequence ID" value="GAU09716.1"/>
    <property type="molecule type" value="Genomic_DNA"/>
</dbReference>
<keyword evidence="2" id="KW-1185">Reference proteome</keyword>
<dbReference type="AlphaFoldDB" id="A0A194AKZ6"/>
<proteinExistence type="predicted"/>
<evidence type="ECO:0000313" key="2">
    <source>
        <dbReference type="Proteomes" id="UP000095200"/>
    </source>
</evidence>
<reference evidence="2" key="1">
    <citation type="submission" date="2016-06" db="EMBL/GenBank/DDBJ databases">
        <title>Draft genome sequence of Desulfoplanes formicivorans strain Pf12B.</title>
        <authorList>
            <person name="Watanabe M."/>
            <person name="Kojima H."/>
            <person name="Fukui M."/>
        </authorList>
    </citation>
    <scope>NUCLEOTIDE SEQUENCE [LARGE SCALE GENOMIC DNA]</scope>
    <source>
        <strain evidence="2">Pf12B</strain>
    </source>
</reference>
<accession>A0A194AKZ6</accession>
<dbReference type="Proteomes" id="UP000095200">
    <property type="component" value="Unassembled WGS sequence"/>
</dbReference>
<name>A0A194AKZ6_9BACT</name>
<gene>
    <name evidence="1" type="ORF">DPF_2447</name>
</gene>
<organism evidence="1 2">
    <name type="scientific">Desulfoplanes formicivorans</name>
    <dbReference type="NCBI Taxonomy" id="1592317"/>
    <lineage>
        <taxon>Bacteria</taxon>
        <taxon>Pseudomonadati</taxon>
        <taxon>Thermodesulfobacteriota</taxon>
        <taxon>Desulfovibrionia</taxon>
        <taxon>Desulfovibrionales</taxon>
        <taxon>Desulfoplanaceae</taxon>
        <taxon>Desulfoplanes</taxon>
    </lineage>
</organism>
<protein>
    <submittedName>
        <fullName evidence="1">Uncharacterized protein</fullName>
    </submittedName>
</protein>
<comment type="caution">
    <text evidence="1">The sequence shown here is derived from an EMBL/GenBank/DDBJ whole genome shotgun (WGS) entry which is preliminary data.</text>
</comment>
<sequence>MHTAEYLATVEVMNELSVKGTGTMSINSKHGTQAAHFRNSGTPCLLFMGIHPALKRTAWTQQHGAHGKEAGLFLTG</sequence>
<evidence type="ECO:0000313" key="1">
    <source>
        <dbReference type="EMBL" id="GAU09716.1"/>
    </source>
</evidence>